<evidence type="ECO:0000313" key="3">
    <source>
        <dbReference type="Proteomes" id="UP000188320"/>
    </source>
</evidence>
<name>A0A1R1PD63_ZANCU</name>
<feature type="region of interest" description="Disordered" evidence="1">
    <location>
        <begin position="437"/>
        <end position="457"/>
    </location>
</feature>
<proteinExistence type="predicted"/>
<dbReference type="AlphaFoldDB" id="A0A1R1PD63"/>
<gene>
    <name evidence="2" type="ORF">AX774_g7797</name>
</gene>
<reference evidence="3" key="1">
    <citation type="submission" date="2017-01" db="EMBL/GenBank/DDBJ databases">
        <authorList>
            <person name="Wang Y."/>
            <person name="White M."/>
            <person name="Kvist S."/>
            <person name="Moncalvo J.-M."/>
        </authorList>
    </citation>
    <scope>NUCLEOTIDE SEQUENCE [LARGE SCALE GENOMIC DNA]</scope>
    <source>
        <strain evidence="3">COL-18-3</strain>
    </source>
</reference>
<keyword evidence="3" id="KW-1185">Reference proteome</keyword>
<evidence type="ECO:0000313" key="2">
    <source>
        <dbReference type="EMBL" id="OMH78802.1"/>
    </source>
</evidence>
<comment type="caution">
    <text evidence="2">The sequence shown here is derived from an EMBL/GenBank/DDBJ whole genome shotgun (WGS) entry which is preliminary data.</text>
</comment>
<organism evidence="2 3">
    <name type="scientific">Zancudomyces culisetae</name>
    <name type="common">Gut fungus</name>
    <name type="synonym">Smittium culisetae</name>
    <dbReference type="NCBI Taxonomy" id="1213189"/>
    <lineage>
        <taxon>Eukaryota</taxon>
        <taxon>Fungi</taxon>
        <taxon>Fungi incertae sedis</taxon>
        <taxon>Zoopagomycota</taxon>
        <taxon>Kickxellomycotina</taxon>
        <taxon>Harpellomycetes</taxon>
        <taxon>Harpellales</taxon>
        <taxon>Legeriomycetaceae</taxon>
        <taxon>Zancudomyces</taxon>
    </lineage>
</organism>
<sequence>MVGLLMVIAYLKWGKKLSRLKPFQDKGESGFVREDAATNRVDYQAWGGRSSKESFGSRVEKYARPQPTGTEKFEATLGKIPSSSQVTKTNTKSVVHKNRDTLKNKERRSRGKQRWRMESRNLHKSVSSNISTNSRVFVKDSSLKKYKNYSINKLNKYKRSSTESKESYISGKNVGLLGGRGMEIEKAFNQLTNKQGMANRKIDMEQQSSSFASSIISIPARHRSSSKYTRYYVLKKKNNFQEARSVCTNKKSNSTPDLLLDKHMSAGYADVVEAGLHLGNDNTLQPTSQLDQIKNRRSINRDETKVEMPNNKCDEEIKIDDHILEWSPSLMDCAETTTVQDPHSESMGIHDLADKSMKRYLRYSMGPKAAEPYKNIDSILHAETLGNPEVLVQNENPDFLNISVAEKLEFNELIRPLSVYSILSTLSNNQVPFMTLPRASTSKTGDRSGYGGQENTLYHSSDLRRTTEFEHVVDKQFGAKKSNSIAFISMDKPVARHSLGNNNDDFRNDNPELEFSSLEEISTSQLLAKFDNHQIFPPHLFPDASTQSFALIGENSDKKNHYDESSVETGNRPGYMTDGFSFSGNNNLSLVSVQKRSLARGNTLFVKPKHSSSLSVPN</sequence>
<protein>
    <submittedName>
        <fullName evidence="2">Uncharacterized protein</fullName>
    </submittedName>
</protein>
<dbReference type="EMBL" id="LSSK01001786">
    <property type="protein sequence ID" value="OMH78802.1"/>
    <property type="molecule type" value="Genomic_DNA"/>
</dbReference>
<evidence type="ECO:0000256" key="1">
    <source>
        <dbReference type="SAM" id="MobiDB-lite"/>
    </source>
</evidence>
<accession>A0A1R1PD63</accession>
<dbReference type="Proteomes" id="UP000188320">
    <property type="component" value="Unassembled WGS sequence"/>
</dbReference>